<reference evidence="2 3" key="1">
    <citation type="submission" date="2016-05" db="EMBL/GenBank/DDBJ databases">
        <title>Single-cell genome of chain-forming Candidatus Thiomargarita nelsonii and comparison to other large sulfur-oxidizing bacteria.</title>
        <authorList>
            <person name="Winkel M."/>
            <person name="Salman V."/>
            <person name="Woyke T."/>
            <person name="Schulz-Vogt H."/>
            <person name="Richter M."/>
            <person name="Flood B."/>
            <person name="Bailey J."/>
            <person name="Amann R."/>
            <person name="Mussmann M."/>
        </authorList>
    </citation>
    <scope>NUCLEOTIDE SEQUENCE [LARGE SCALE GENOMIC DNA]</scope>
    <source>
        <strain evidence="2 3">THI036</strain>
    </source>
</reference>
<organism evidence="2 3">
    <name type="scientific">Candidatus Thiomargarita nelsonii</name>
    <dbReference type="NCBI Taxonomy" id="1003181"/>
    <lineage>
        <taxon>Bacteria</taxon>
        <taxon>Pseudomonadati</taxon>
        <taxon>Pseudomonadota</taxon>
        <taxon>Gammaproteobacteria</taxon>
        <taxon>Thiotrichales</taxon>
        <taxon>Thiotrichaceae</taxon>
        <taxon>Thiomargarita</taxon>
    </lineage>
</organism>
<dbReference type="EMBL" id="LUTY01002596">
    <property type="protein sequence ID" value="OAD19961.1"/>
    <property type="molecule type" value="Genomic_DNA"/>
</dbReference>
<feature type="coiled-coil region" evidence="1">
    <location>
        <begin position="146"/>
        <end position="180"/>
    </location>
</feature>
<evidence type="ECO:0000313" key="3">
    <source>
        <dbReference type="Proteomes" id="UP000076962"/>
    </source>
</evidence>
<protein>
    <submittedName>
        <fullName evidence="2">Uncharacterized protein</fullName>
    </submittedName>
</protein>
<name>A0A176RW25_9GAMM</name>
<proteinExistence type="predicted"/>
<comment type="caution">
    <text evidence="2">The sequence shown here is derived from an EMBL/GenBank/DDBJ whole genome shotgun (WGS) entry which is preliminary data.</text>
</comment>
<sequence length="187" mass="22164">MTVRLRLLEGSYNKYIIEKGQQKVDMQLVHARLADHYRDMELNFIAPQDFDILVEQLNEEARQRLALAVAGLDHDELKKALCVKTDRVEQIKRCFFNFAMETNLLRMELLRQSPLRVEEFARQFLARLGAEIEGETYAESQQRLARLDYRSLLKEAEQAKASAEERMDYLRQLREDQERRLGRRGKF</sequence>
<accession>A0A176RW25</accession>
<evidence type="ECO:0000313" key="2">
    <source>
        <dbReference type="EMBL" id="OAD19961.1"/>
    </source>
</evidence>
<dbReference type="PROSITE" id="PS50890">
    <property type="entry name" value="PUA"/>
    <property type="match status" value="1"/>
</dbReference>
<dbReference type="AlphaFoldDB" id="A0A176RW25"/>
<evidence type="ECO:0000256" key="1">
    <source>
        <dbReference type="SAM" id="Coils"/>
    </source>
</evidence>
<dbReference type="Proteomes" id="UP000076962">
    <property type="component" value="Unassembled WGS sequence"/>
</dbReference>
<keyword evidence="1" id="KW-0175">Coiled coil</keyword>
<gene>
    <name evidence="2" type="ORF">THIOM_004364</name>
</gene>
<keyword evidence="3" id="KW-1185">Reference proteome</keyword>